<organism evidence="13 14">
    <name type="scientific">Halanaerobacter jeridensis</name>
    <dbReference type="NCBI Taxonomy" id="706427"/>
    <lineage>
        <taxon>Bacteria</taxon>
        <taxon>Bacillati</taxon>
        <taxon>Bacillota</taxon>
        <taxon>Clostridia</taxon>
        <taxon>Halanaerobiales</taxon>
        <taxon>Halobacteroidaceae</taxon>
        <taxon>Halanaerobacter</taxon>
    </lineage>
</organism>
<dbReference type="Proteomes" id="UP000774000">
    <property type="component" value="Unassembled WGS sequence"/>
</dbReference>
<dbReference type="PANTHER" id="PTHR30570">
    <property type="entry name" value="PERIPLASMIC PHOSPHATE BINDING COMPONENT OF PHOSPHATE ABC TRANSPORTER"/>
    <property type="match status" value="1"/>
</dbReference>
<evidence type="ECO:0000256" key="7">
    <source>
        <dbReference type="ARBA" id="ARBA00022729"/>
    </source>
</evidence>
<reference evidence="13" key="1">
    <citation type="submission" date="2021-01" db="EMBL/GenBank/DDBJ databases">
        <title>Genomic Encyclopedia of Type Strains, Phase IV (KMG-IV): sequencing the most valuable type-strain genomes for metagenomic binning, comparative biology and taxonomic classification.</title>
        <authorList>
            <person name="Goeker M."/>
        </authorList>
    </citation>
    <scope>NUCLEOTIDE SEQUENCE</scope>
    <source>
        <strain evidence="13">DSM 23230</strain>
    </source>
</reference>
<keyword evidence="10" id="KW-1003">Cell membrane</keyword>
<evidence type="ECO:0000256" key="5">
    <source>
        <dbReference type="ARBA" id="ARBA00022448"/>
    </source>
</evidence>
<keyword evidence="7 10" id="KW-0732">Signal</keyword>
<evidence type="ECO:0000256" key="2">
    <source>
        <dbReference type="ARBA" id="ARBA00004193"/>
    </source>
</evidence>
<gene>
    <name evidence="13" type="ORF">JOC47_000283</name>
</gene>
<dbReference type="GO" id="GO:0006817">
    <property type="term" value="P:phosphate ion transport"/>
    <property type="evidence" value="ECO:0007669"/>
    <property type="project" value="UniProtKB-UniRule"/>
</dbReference>
<dbReference type="NCBIfam" id="TIGR02136">
    <property type="entry name" value="ptsS_2"/>
    <property type="match status" value="1"/>
</dbReference>
<dbReference type="InterPro" id="IPR050811">
    <property type="entry name" value="Phosphate_ABC_transporter"/>
</dbReference>
<evidence type="ECO:0000256" key="6">
    <source>
        <dbReference type="ARBA" id="ARBA00022592"/>
    </source>
</evidence>
<feature type="chain" id="PRO_5038169956" description="Phosphate-binding protein" evidence="10">
    <location>
        <begin position="30"/>
        <end position="306"/>
    </location>
</feature>
<evidence type="ECO:0000256" key="8">
    <source>
        <dbReference type="ARBA" id="ARBA00023139"/>
    </source>
</evidence>
<evidence type="ECO:0000256" key="10">
    <source>
        <dbReference type="RuleBase" id="RU367119"/>
    </source>
</evidence>
<dbReference type="InterPro" id="IPR011862">
    <property type="entry name" value="Phos-bd"/>
</dbReference>
<keyword evidence="9 10" id="KW-0449">Lipoprotein</keyword>
<accession>A0A939BPQ4</accession>
<evidence type="ECO:0000256" key="3">
    <source>
        <dbReference type="ARBA" id="ARBA00008725"/>
    </source>
</evidence>
<comment type="function">
    <text evidence="10">Involved in the system for phosphate transport across the cytoplasmic membrane.</text>
</comment>
<evidence type="ECO:0000259" key="12">
    <source>
        <dbReference type="Pfam" id="PF12849"/>
    </source>
</evidence>
<keyword evidence="8 10" id="KW-0564">Palmitate</keyword>
<evidence type="ECO:0000313" key="14">
    <source>
        <dbReference type="Proteomes" id="UP000774000"/>
    </source>
</evidence>
<dbReference type="Gene3D" id="3.40.190.10">
    <property type="entry name" value="Periplasmic binding protein-like II"/>
    <property type="match status" value="2"/>
</dbReference>
<keyword evidence="6 10" id="KW-0592">Phosphate transport</keyword>
<keyword evidence="14" id="KW-1185">Reference proteome</keyword>
<protein>
    <recommendedName>
        <fullName evidence="10">Phosphate-binding protein</fullName>
    </recommendedName>
</protein>
<evidence type="ECO:0000256" key="4">
    <source>
        <dbReference type="ARBA" id="ARBA00011529"/>
    </source>
</evidence>
<comment type="subcellular location">
    <subcellularLocation>
        <location evidence="2 10">Cell membrane</location>
        <topology evidence="2 10">Lipid-anchor</topology>
    </subcellularLocation>
</comment>
<dbReference type="Pfam" id="PF12849">
    <property type="entry name" value="PBP_like_2"/>
    <property type="match status" value="1"/>
</dbReference>
<dbReference type="RefSeq" id="WP_204700168.1">
    <property type="nucleotide sequence ID" value="NZ_JAFBDQ010000001.1"/>
</dbReference>
<dbReference type="EMBL" id="JAFBDQ010000001">
    <property type="protein sequence ID" value="MBM7555459.1"/>
    <property type="molecule type" value="Genomic_DNA"/>
</dbReference>
<comment type="subunit">
    <text evidence="4 10">The complex is composed of two ATP-binding proteins (PstB), two transmembrane proteins (PstC and PstA) and a solute-binding protein (PstS).</text>
</comment>
<dbReference type="InterPro" id="IPR024370">
    <property type="entry name" value="PBP_domain"/>
</dbReference>
<feature type="signal peptide" evidence="10">
    <location>
        <begin position="1"/>
        <end position="29"/>
    </location>
</feature>
<comment type="similarity">
    <text evidence="3 10">Belongs to the PstS family.</text>
</comment>
<evidence type="ECO:0000313" key="13">
    <source>
        <dbReference type="EMBL" id="MBM7555459.1"/>
    </source>
</evidence>
<evidence type="ECO:0000256" key="11">
    <source>
        <dbReference type="SAM" id="MobiDB-lite"/>
    </source>
</evidence>
<feature type="compositionally biased region" description="Basic and acidic residues" evidence="11">
    <location>
        <begin position="36"/>
        <end position="59"/>
    </location>
</feature>
<dbReference type="PANTHER" id="PTHR30570:SF1">
    <property type="entry name" value="PHOSPHATE-BINDING PROTEIN PSTS"/>
    <property type="match status" value="1"/>
</dbReference>
<dbReference type="CDD" id="cd13653">
    <property type="entry name" value="PBP2_phosphate_like_1"/>
    <property type="match status" value="1"/>
</dbReference>
<sequence length="306" mass="32835">MFNRKTVALSLVLLLTVGMLFSVAGQANAGWWPFGGDEKKEETKQETKKTEENKKEASDNKLVVQGSSTVLPIAQKAAEVYMNKKDVEITVRGGGSGNGIAALIDNATDIADASRFIKKDEFMQARDNEVYPVPHRVAMDGIAVILNENNSVSNITLDEIKKIYTGQITNWKELGGPNEEIVVVSRDSSSGTFEVFGEIALEGERVAQTALMQSSNGTVASTVAETKGAIGYVGLGYLDNAGIKAVKVNGVTPTNATVASGQFPIARPLFMFTDGWPEGLTAQFINFVLSAEGQEIVKAQGYVPLH</sequence>
<dbReference type="GO" id="GO:0005886">
    <property type="term" value="C:plasma membrane"/>
    <property type="evidence" value="ECO:0007669"/>
    <property type="project" value="UniProtKB-SubCell"/>
</dbReference>
<feature type="domain" description="PBP" evidence="12">
    <location>
        <begin position="57"/>
        <end position="292"/>
    </location>
</feature>
<keyword evidence="10" id="KW-0472">Membrane</keyword>
<keyword evidence="5 10" id="KW-0813">Transport</keyword>
<name>A0A939BPQ4_9FIRM</name>
<dbReference type="SUPFAM" id="SSF53850">
    <property type="entry name" value="Periplasmic binding protein-like II"/>
    <property type="match status" value="1"/>
</dbReference>
<dbReference type="AlphaFoldDB" id="A0A939BPQ4"/>
<dbReference type="GO" id="GO:0042301">
    <property type="term" value="F:phosphate ion binding"/>
    <property type="evidence" value="ECO:0007669"/>
    <property type="project" value="UniProtKB-UniRule"/>
</dbReference>
<comment type="caution">
    <text evidence="13">The sequence shown here is derived from an EMBL/GenBank/DDBJ whole genome shotgun (WGS) entry which is preliminary data.</text>
</comment>
<comment type="function">
    <text evidence="1">Part of the ABC transporter complex PstSACB involved in phosphate import.</text>
</comment>
<proteinExistence type="inferred from homology"/>
<evidence type="ECO:0000256" key="1">
    <source>
        <dbReference type="ARBA" id="ARBA00002841"/>
    </source>
</evidence>
<feature type="region of interest" description="Disordered" evidence="11">
    <location>
        <begin position="34"/>
        <end position="60"/>
    </location>
</feature>
<evidence type="ECO:0000256" key="9">
    <source>
        <dbReference type="ARBA" id="ARBA00023288"/>
    </source>
</evidence>